<evidence type="ECO:0000256" key="11">
    <source>
        <dbReference type="ARBA" id="ARBA00033775"/>
    </source>
</evidence>
<feature type="region of interest" description="Disordered" evidence="16">
    <location>
        <begin position="318"/>
        <end position="347"/>
    </location>
</feature>
<dbReference type="GO" id="GO:0033212">
    <property type="term" value="P:iron import into cell"/>
    <property type="evidence" value="ECO:0007669"/>
    <property type="project" value="InterPro"/>
</dbReference>
<dbReference type="NCBIfam" id="TIGR01413">
    <property type="entry name" value="Dyp_perox_fam"/>
    <property type="match status" value="1"/>
</dbReference>
<comment type="function">
    <text evidence="15">Involved in the recovery of exogenous heme iron. Extracts iron from heme while preserving the protoporphyrin ring intact.</text>
</comment>
<comment type="catalytic activity">
    <reaction evidence="12">
        <text>heme b + 2 H(+) = protoporphyrin IX + Fe(2+)</text>
        <dbReference type="Rhea" id="RHEA:22584"/>
        <dbReference type="ChEBI" id="CHEBI:15378"/>
        <dbReference type="ChEBI" id="CHEBI:29033"/>
        <dbReference type="ChEBI" id="CHEBI:57306"/>
        <dbReference type="ChEBI" id="CHEBI:60344"/>
        <dbReference type="EC" id="4.98.1.1"/>
    </reaction>
    <physiologicalReaction direction="left-to-right" evidence="12">
        <dbReference type="Rhea" id="RHEA:22585"/>
    </physiologicalReaction>
</comment>
<keyword evidence="5 13" id="KW-0479">Metal-binding</keyword>
<keyword evidence="9" id="KW-0456">Lyase</keyword>
<dbReference type="OrthoDB" id="9781066at2"/>
<dbReference type="Pfam" id="PF20628">
    <property type="entry name" value="Dyp_perox_C"/>
    <property type="match status" value="1"/>
</dbReference>
<feature type="domain" description="Dyp-type peroxidase C-terminal" evidence="18">
    <location>
        <begin position="247"/>
        <end position="429"/>
    </location>
</feature>
<organism evidence="19 20">
    <name type="scientific">Candidimonas nitroreducens</name>
    <dbReference type="NCBI Taxonomy" id="683354"/>
    <lineage>
        <taxon>Bacteria</taxon>
        <taxon>Pseudomonadati</taxon>
        <taxon>Pseudomonadota</taxon>
        <taxon>Betaproteobacteria</taxon>
        <taxon>Burkholderiales</taxon>
        <taxon>Alcaligenaceae</taxon>
        <taxon>Candidimonas</taxon>
    </lineage>
</organism>
<dbReference type="InterPro" id="IPR006311">
    <property type="entry name" value="TAT_signal"/>
</dbReference>
<dbReference type="AlphaFoldDB" id="A0A225MAC3"/>
<keyword evidence="3 15" id="KW-0575">Peroxidase</keyword>
<evidence type="ECO:0000256" key="3">
    <source>
        <dbReference type="ARBA" id="ARBA00022559"/>
    </source>
</evidence>
<evidence type="ECO:0000259" key="17">
    <source>
        <dbReference type="Pfam" id="PF04261"/>
    </source>
</evidence>
<dbReference type="PROSITE" id="PS51404">
    <property type="entry name" value="DYP_PEROXIDASE"/>
    <property type="match status" value="1"/>
</dbReference>
<comment type="subcellular location">
    <subcellularLocation>
        <location evidence="1">Cell envelope</location>
    </subcellularLocation>
</comment>
<dbReference type="InterPro" id="IPR048328">
    <property type="entry name" value="Dyp_perox_C"/>
</dbReference>
<evidence type="ECO:0000256" key="12">
    <source>
        <dbReference type="ARBA" id="ARBA00048856"/>
    </source>
</evidence>
<keyword evidence="8 13" id="KW-0408">Iron</keyword>
<feature type="binding site" evidence="14">
    <location>
        <position position="316"/>
    </location>
    <ligand>
        <name>protoporphyrin IX</name>
        <dbReference type="ChEBI" id="CHEBI:57306"/>
    </ligand>
</feature>
<evidence type="ECO:0000256" key="16">
    <source>
        <dbReference type="SAM" id="MobiDB-lite"/>
    </source>
</evidence>
<gene>
    <name evidence="19" type="ORF">CEY11_14785</name>
</gene>
<proteinExistence type="inferred from homology"/>
<evidence type="ECO:0000256" key="10">
    <source>
        <dbReference type="ARBA" id="ARBA00033771"/>
    </source>
</evidence>
<feature type="binding site" evidence="13">
    <location>
        <position position="367"/>
    </location>
    <ligand>
        <name>heme b</name>
        <dbReference type="ChEBI" id="CHEBI:60344"/>
    </ligand>
</feature>
<keyword evidence="7 15" id="KW-0560">Oxidoreductase</keyword>
<reference evidence="20" key="1">
    <citation type="submission" date="2017-06" db="EMBL/GenBank/DDBJ databases">
        <title>Herbaspirillum phytohormonus sp. nov., isolated from the root nodule of Robinia pseudoacacia in lead-zinc mine.</title>
        <authorList>
            <person name="Fan M."/>
            <person name="Lin Y."/>
        </authorList>
    </citation>
    <scope>NUCLEOTIDE SEQUENCE [LARGE SCALE GENOMIC DNA]</scope>
    <source>
        <strain evidence="20">SC-089</strain>
    </source>
</reference>
<dbReference type="RefSeq" id="WP_088604167.1">
    <property type="nucleotide sequence ID" value="NZ_NJIH01000008.1"/>
</dbReference>
<sequence length="443" mass="48313">MTRHTADTDTQETLGSPKRRRLLAGAGALGGALAADLARAAPASMAAQPAPKNAGEGAMVTDAPTTGASLQDRHPFYGVRQQGITTPRPASGMVASFDVLASDRAGLERLFRTLTERIAFLTQGGPVPRIDPNYPPPDSGILGPVITPDALTVTVSVGESLFDERFGLAAHRPRHLARMTSFPNDALIERMCHGDLVLQFCAHTPDTNIHALRDIVKNTPDLLMLRWKQEGTVPTVRAVAGQRPGSARNLLGFHDGTANPDSRDAGLMDRMVWVGPEDGEPAWATHGSYQAVRIIRMFVERWDRTPLQEQESIFGRRKASGAPMDGKHEFDVPDYSQDPKGKTTPLDSHIRLADDRTPESRRHLILRRPFNYSNGVAKNGQMDMGLLFIVYQANLAEGFIAVQSKLDGEPLEEYIKPVGGGYFFVLPGVQREGEFLGQTLLQA</sequence>
<dbReference type="NCBIfam" id="TIGR01412">
    <property type="entry name" value="tat_substr_1"/>
    <property type="match status" value="1"/>
</dbReference>
<evidence type="ECO:0000256" key="7">
    <source>
        <dbReference type="ARBA" id="ARBA00023002"/>
    </source>
</evidence>
<evidence type="ECO:0000256" key="1">
    <source>
        <dbReference type="ARBA" id="ARBA00004196"/>
    </source>
</evidence>
<feature type="binding site" evidence="14">
    <location>
        <begin position="256"/>
        <end position="258"/>
    </location>
    <ligand>
        <name>protoporphyrin IX</name>
        <dbReference type="ChEBI" id="CHEBI:57306"/>
    </ligand>
</feature>
<dbReference type="GO" id="GO:0046872">
    <property type="term" value="F:metal ion binding"/>
    <property type="evidence" value="ECO:0007669"/>
    <property type="project" value="UniProtKB-KW"/>
</dbReference>
<dbReference type="PROSITE" id="PS51318">
    <property type="entry name" value="TAT"/>
    <property type="match status" value="1"/>
</dbReference>
<feature type="compositionally biased region" description="Basic and acidic residues" evidence="16">
    <location>
        <begin position="325"/>
        <end position="341"/>
    </location>
</feature>
<evidence type="ECO:0000313" key="19">
    <source>
        <dbReference type="EMBL" id="OWT58257.1"/>
    </source>
</evidence>
<dbReference type="PANTHER" id="PTHR30521:SF4">
    <property type="entry name" value="DEFERROCHELATASE"/>
    <property type="match status" value="1"/>
</dbReference>
<evidence type="ECO:0000256" key="4">
    <source>
        <dbReference type="ARBA" id="ARBA00022617"/>
    </source>
</evidence>
<dbReference type="GO" id="GO:0020037">
    <property type="term" value="F:heme binding"/>
    <property type="evidence" value="ECO:0007669"/>
    <property type="project" value="InterPro"/>
</dbReference>
<comment type="caution">
    <text evidence="19">The sequence shown here is derived from an EMBL/GenBank/DDBJ whole genome shotgun (WGS) entry which is preliminary data.</text>
</comment>
<evidence type="ECO:0000313" key="20">
    <source>
        <dbReference type="Proteomes" id="UP000214603"/>
    </source>
</evidence>
<dbReference type="InterPro" id="IPR048327">
    <property type="entry name" value="Dyp_perox_N"/>
</dbReference>
<evidence type="ECO:0000256" key="8">
    <source>
        <dbReference type="ARBA" id="ARBA00023004"/>
    </source>
</evidence>
<dbReference type="GO" id="GO:0030313">
    <property type="term" value="C:cell envelope"/>
    <property type="evidence" value="ECO:0007669"/>
    <property type="project" value="UniProtKB-SubCell"/>
</dbReference>
<name>A0A225MAC3_9BURK</name>
<dbReference type="InterPro" id="IPR006313">
    <property type="entry name" value="EfeB/EfeN"/>
</dbReference>
<comment type="cofactor">
    <cofactor evidence="13 15">
        <name>heme b</name>
        <dbReference type="ChEBI" id="CHEBI:60344"/>
    </cofactor>
    <text evidence="13 15">Binds 1 heme b (iron(II)-protoporphyrin IX) group non-covalently per subunit.</text>
</comment>
<dbReference type="GO" id="GO:0004325">
    <property type="term" value="F:ferrochelatase activity"/>
    <property type="evidence" value="ECO:0007669"/>
    <property type="project" value="UniProtKB-EC"/>
</dbReference>
<dbReference type="InterPro" id="IPR011008">
    <property type="entry name" value="Dimeric_a/b-barrel"/>
</dbReference>
<accession>A0A225MAC3</accession>
<evidence type="ECO:0000259" key="18">
    <source>
        <dbReference type="Pfam" id="PF20628"/>
    </source>
</evidence>
<feature type="binding site" evidence="13">
    <location>
        <position position="349"/>
    </location>
    <ligand>
        <name>heme b</name>
        <dbReference type="ChEBI" id="CHEBI:60344"/>
    </ligand>
</feature>
<feature type="domain" description="Dyp-type peroxidase N-terminal" evidence="17">
    <location>
        <begin position="81"/>
        <end position="231"/>
    </location>
</feature>
<feature type="binding site" evidence="13">
    <location>
        <begin position="256"/>
        <end position="258"/>
    </location>
    <ligand>
        <name>heme b</name>
        <dbReference type="ChEBI" id="CHEBI:60344"/>
    </ligand>
</feature>
<protein>
    <recommendedName>
        <fullName evidence="10 15">Deferrochelatase</fullName>
        <ecNumber evidence="15">1.11.1.-</ecNumber>
    </recommendedName>
    <alternativeName>
        <fullName evidence="11 15">Peroxidase EfeB</fullName>
    </alternativeName>
</protein>
<evidence type="ECO:0000256" key="5">
    <source>
        <dbReference type="ARBA" id="ARBA00022723"/>
    </source>
</evidence>
<dbReference type="InterPro" id="IPR006314">
    <property type="entry name" value="Dyp_peroxidase"/>
</dbReference>
<keyword evidence="4 13" id="KW-0349">Heme</keyword>
<evidence type="ECO:0000256" key="2">
    <source>
        <dbReference type="ARBA" id="ARBA00005365"/>
    </source>
</evidence>
<dbReference type="GO" id="GO:0004601">
    <property type="term" value="F:peroxidase activity"/>
    <property type="evidence" value="ECO:0007669"/>
    <property type="project" value="UniProtKB-KW"/>
</dbReference>
<keyword evidence="20" id="KW-1185">Reference proteome</keyword>
<evidence type="ECO:0000256" key="13">
    <source>
        <dbReference type="PIRSR" id="PIRSR606313-1"/>
    </source>
</evidence>
<keyword evidence="6" id="KW-0732">Signal</keyword>
<evidence type="ECO:0000256" key="15">
    <source>
        <dbReference type="RuleBase" id="RU365017"/>
    </source>
</evidence>
<dbReference type="Pfam" id="PF04261">
    <property type="entry name" value="Dyp_perox_N"/>
    <property type="match status" value="1"/>
</dbReference>
<dbReference type="Proteomes" id="UP000214603">
    <property type="component" value="Unassembled WGS sequence"/>
</dbReference>
<dbReference type="GO" id="GO:0005829">
    <property type="term" value="C:cytosol"/>
    <property type="evidence" value="ECO:0007669"/>
    <property type="project" value="TreeGrafter"/>
</dbReference>
<dbReference type="EC" id="1.11.1.-" evidence="15"/>
<dbReference type="EMBL" id="NJIH01000008">
    <property type="protein sequence ID" value="OWT58257.1"/>
    <property type="molecule type" value="Genomic_DNA"/>
</dbReference>
<dbReference type="PANTHER" id="PTHR30521">
    <property type="entry name" value="DEFERROCHELATASE/PEROXIDASE"/>
    <property type="match status" value="1"/>
</dbReference>
<evidence type="ECO:0000256" key="14">
    <source>
        <dbReference type="PIRSR" id="PIRSR606313-2"/>
    </source>
</evidence>
<comment type="similarity">
    <text evidence="2">Belongs to the DyP-type peroxidase family. EfeB subfamily.</text>
</comment>
<dbReference type="SUPFAM" id="SSF54909">
    <property type="entry name" value="Dimeric alpha+beta barrel"/>
    <property type="match status" value="1"/>
</dbReference>
<evidence type="ECO:0000256" key="9">
    <source>
        <dbReference type="ARBA" id="ARBA00023239"/>
    </source>
</evidence>
<evidence type="ECO:0000256" key="6">
    <source>
        <dbReference type="ARBA" id="ARBA00022729"/>
    </source>
</evidence>